<dbReference type="CDD" id="cd22391">
    <property type="entry name" value="KH-I_PNO1_rpt1"/>
    <property type="match status" value="1"/>
</dbReference>
<dbReference type="CDD" id="cd22392">
    <property type="entry name" value="KH-I_PNO1_rpt2"/>
    <property type="match status" value="1"/>
</dbReference>
<dbReference type="InterPro" id="IPR055212">
    <property type="entry name" value="KH-I_PNO1_first"/>
</dbReference>
<reference evidence="7" key="1">
    <citation type="submission" date="2014-11" db="EMBL/GenBank/DDBJ databases">
        <authorList>
            <person name="Otto D Thomas"/>
            <person name="Naeem Raeece"/>
        </authorList>
    </citation>
    <scope>NUCLEOTIDE SEQUENCE</scope>
</reference>
<dbReference type="GO" id="GO:0003723">
    <property type="term" value="F:RNA binding"/>
    <property type="evidence" value="ECO:0007669"/>
    <property type="project" value="UniProtKB-KW"/>
</dbReference>
<keyword evidence="3" id="KW-0694">RNA-binding</keyword>
<dbReference type="InterPro" id="IPR004087">
    <property type="entry name" value="KH_dom"/>
</dbReference>
<evidence type="ECO:0000256" key="3">
    <source>
        <dbReference type="ARBA" id="ARBA00022884"/>
    </source>
</evidence>
<comment type="similarity">
    <text evidence="2">Belongs to the PNO1 family.</text>
</comment>
<evidence type="ECO:0000256" key="1">
    <source>
        <dbReference type="ARBA" id="ARBA00004604"/>
    </source>
</evidence>
<evidence type="ECO:0000256" key="4">
    <source>
        <dbReference type="ARBA" id="ARBA00023242"/>
    </source>
</evidence>
<dbReference type="PANTHER" id="PTHR12826:SF13">
    <property type="entry name" value="RNA-BINDING PROTEIN PNO1"/>
    <property type="match status" value="1"/>
</dbReference>
<accession>A0A0G4G1M8</accession>
<proteinExistence type="inferred from homology"/>
<dbReference type="AlphaFoldDB" id="A0A0G4G1M8"/>
<feature type="domain" description="K Homology" evidence="6">
    <location>
        <begin position="188"/>
        <end position="261"/>
    </location>
</feature>
<dbReference type="EMBL" id="CDMZ01000793">
    <property type="protein sequence ID" value="CEM21622.1"/>
    <property type="molecule type" value="Genomic_DNA"/>
</dbReference>
<gene>
    <name evidence="7" type="ORF">Cvel_19693</name>
</gene>
<evidence type="ECO:0000256" key="5">
    <source>
        <dbReference type="SAM" id="MobiDB-lite"/>
    </source>
</evidence>
<dbReference type="GO" id="GO:0042254">
    <property type="term" value="P:ribosome biogenesis"/>
    <property type="evidence" value="ECO:0007669"/>
    <property type="project" value="UniProtKB-ARBA"/>
</dbReference>
<dbReference type="FunFam" id="3.30.1370.10:FF:000009">
    <property type="entry name" value="RNA-binding protein PNO1"/>
    <property type="match status" value="1"/>
</dbReference>
<organism evidence="7">
    <name type="scientific">Chromera velia CCMP2878</name>
    <dbReference type="NCBI Taxonomy" id="1169474"/>
    <lineage>
        <taxon>Eukaryota</taxon>
        <taxon>Sar</taxon>
        <taxon>Alveolata</taxon>
        <taxon>Colpodellida</taxon>
        <taxon>Chromeraceae</taxon>
        <taxon>Chromera</taxon>
    </lineage>
</organism>
<dbReference type="SMART" id="SM00322">
    <property type="entry name" value="KH"/>
    <property type="match status" value="1"/>
</dbReference>
<dbReference type="PANTHER" id="PTHR12826">
    <property type="entry name" value="RIBONUCLEASE Y"/>
    <property type="match status" value="1"/>
</dbReference>
<feature type="region of interest" description="Disordered" evidence="5">
    <location>
        <begin position="1"/>
        <end position="39"/>
    </location>
</feature>
<protein>
    <recommendedName>
        <fullName evidence="6">K Homology domain-containing protein</fullName>
    </recommendedName>
</protein>
<dbReference type="SUPFAM" id="SSF54791">
    <property type="entry name" value="Eukaryotic type KH-domain (KH-domain type I)"/>
    <property type="match status" value="1"/>
</dbReference>
<dbReference type="Pfam" id="PF22891">
    <property type="entry name" value="KH_PNO1_2nd"/>
    <property type="match status" value="1"/>
</dbReference>
<dbReference type="InterPro" id="IPR055211">
    <property type="entry name" value="KH_PNO1_2nd"/>
</dbReference>
<dbReference type="PhylomeDB" id="A0A0G4G1M8"/>
<evidence type="ECO:0000259" key="6">
    <source>
        <dbReference type="SMART" id="SM00322"/>
    </source>
</evidence>
<sequence>MQDTGDVSGFQPVRGKRVARGAGAAAPYKAKQDDSTMEGCEEMMEGNDEIAFETVAVEKDEEIEIEASKDQKEGEEEGEEEVSFPAVMIEDHLKARGFTKDYKLRMRRIAVPSHRYTPLKKHWLEILQPLVEHMKLQVRMNTKRRSVEIRTSPETKDISALQKAADFVRAFMLGFEVQDAIALLRLDDLFVESFEVKDVKRLQGDHLSRCIGRISGKDGKTKYAIENSTRTRIVVADSRIHILGSFQNIRFARNAVCSLILGSPPGKVYNHLRAISKRMSERM</sequence>
<feature type="compositionally biased region" description="Low complexity" evidence="5">
    <location>
        <begin position="20"/>
        <end position="29"/>
    </location>
</feature>
<keyword evidence="4" id="KW-0539">Nucleus</keyword>
<dbReference type="InterPro" id="IPR036612">
    <property type="entry name" value="KH_dom_type_1_sf"/>
</dbReference>
<dbReference type="InterPro" id="IPR041174">
    <property type="entry name" value="KRR1-like_KH1"/>
</dbReference>
<comment type="subcellular location">
    <subcellularLocation>
        <location evidence="1">Nucleus</location>
        <location evidence="1">Nucleolus</location>
    </subcellularLocation>
</comment>
<dbReference type="GO" id="GO:0005730">
    <property type="term" value="C:nucleolus"/>
    <property type="evidence" value="ECO:0007669"/>
    <property type="project" value="UniProtKB-SubCell"/>
</dbReference>
<dbReference type="VEuPathDB" id="CryptoDB:Cvel_19693"/>
<evidence type="ECO:0000313" key="7">
    <source>
        <dbReference type="EMBL" id="CEM21622.1"/>
    </source>
</evidence>
<dbReference type="Pfam" id="PF17903">
    <property type="entry name" value="KH_KRR1_1st"/>
    <property type="match status" value="1"/>
</dbReference>
<evidence type="ECO:0000256" key="2">
    <source>
        <dbReference type="ARBA" id="ARBA00007515"/>
    </source>
</evidence>
<name>A0A0G4G1M8_9ALVE</name>
<dbReference type="Gene3D" id="3.30.1370.10">
    <property type="entry name" value="K Homology domain, type 1"/>
    <property type="match status" value="2"/>
</dbReference>
<dbReference type="FunFam" id="3.30.1370.10:FF:000048">
    <property type="entry name" value="RNA-binding protein PNO1 isoform X2"/>
    <property type="match status" value="1"/>
</dbReference>